<proteinExistence type="predicted"/>
<evidence type="ECO:0000259" key="2">
    <source>
        <dbReference type="Pfam" id="PF00149"/>
    </source>
</evidence>
<evidence type="ECO:0000313" key="4">
    <source>
        <dbReference type="Proteomes" id="UP000704762"/>
    </source>
</evidence>
<evidence type="ECO:0000313" key="3">
    <source>
        <dbReference type="EMBL" id="MBM7798049.1"/>
    </source>
</evidence>
<name>A0ABS2RJ99_9ACTN</name>
<feature type="region of interest" description="Disordered" evidence="1">
    <location>
        <begin position="517"/>
        <end position="543"/>
    </location>
</feature>
<dbReference type="Proteomes" id="UP000704762">
    <property type="component" value="Unassembled WGS sequence"/>
</dbReference>
<dbReference type="InterPro" id="IPR029052">
    <property type="entry name" value="Metallo-depent_PP-like"/>
</dbReference>
<dbReference type="EMBL" id="JAFBCF010000001">
    <property type="protein sequence ID" value="MBM7798049.1"/>
    <property type="molecule type" value="Genomic_DNA"/>
</dbReference>
<evidence type="ECO:0000256" key="1">
    <source>
        <dbReference type="SAM" id="MobiDB-lite"/>
    </source>
</evidence>
<dbReference type="InterPro" id="IPR004843">
    <property type="entry name" value="Calcineurin-like_PHP"/>
</dbReference>
<dbReference type="RefSeq" id="WP_204916659.1">
    <property type="nucleotide sequence ID" value="NZ_BAAAQP010000011.1"/>
</dbReference>
<organism evidence="3 4">
    <name type="scientific">Microlunatus panaciterrae</name>
    <dbReference type="NCBI Taxonomy" id="400768"/>
    <lineage>
        <taxon>Bacteria</taxon>
        <taxon>Bacillati</taxon>
        <taxon>Actinomycetota</taxon>
        <taxon>Actinomycetes</taxon>
        <taxon>Propionibacteriales</taxon>
        <taxon>Propionibacteriaceae</taxon>
        <taxon>Microlunatus</taxon>
    </lineage>
</organism>
<dbReference type="SUPFAM" id="SSF56300">
    <property type="entry name" value="Metallo-dependent phosphatases"/>
    <property type="match status" value="1"/>
</dbReference>
<feature type="compositionally biased region" description="Pro residues" evidence="1">
    <location>
        <begin position="534"/>
        <end position="543"/>
    </location>
</feature>
<keyword evidence="4" id="KW-1185">Reference proteome</keyword>
<comment type="caution">
    <text evidence="3">The sequence shown here is derived from an EMBL/GenBank/DDBJ whole genome shotgun (WGS) entry which is preliminary data.</text>
</comment>
<gene>
    <name evidence="3" type="ORF">JOE57_000970</name>
</gene>
<dbReference type="Gene3D" id="3.60.21.10">
    <property type="match status" value="1"/>
</dbReference>
<protein>
    <submittedName>
        <fullName evidence="3">Phosphodiesterase</fullName>
    </submittedName>
</protein>
<feature type="domain" description="Calcineurin-like phosphoesterase" evidence="2">
    <location>
        <begin position="269"/>
        <end position="433"/>
    </location>
</feature>
<dbReference type="Pfam" id="PF00149">
    <property type="entry name" value="Metallophos"/>
    <property type="match status" value="1"/>
</dbReference>
<accession>A0ABS2RJ99</accession>
<reference evidence="3 4" key="1">
    <citation type="submission" date="2021-01" db="EMBL/GenBank/DDBJ databases">
        <title>Sequencing the genomes of 1000 actinobacteria strains.</title>
        <authorList>
            <person name="Klenk H.-P."/>
        </authorList>
    </citation>
    <scope>NUCLEOTIDE SEQUENCE [LARGE SCALE GENOMIC DNA]</scope>
    <source>
        <strain evidence="3 4">DSM 18662</strain>
    </source>
</reference>
<sequence length="543" mass="58309">MRRFLPAEQAPLRKRLARSLGLAIVAALFAAPMAIAWGVGNAEVTDYLGPHQTIFSANYSGEIKLNLGPFGNAYLRDNYAPIGVEIKVGGVGKSSGNGAGFFSEQTLAAYSGLFTDPQETVRGVAERLLEDAALEAMKAEMVLLTAFALWTHRRRFLREPVARRTGLGRTTVTYFVVASVCIGSILAPPERSQDVRIEVAVAEGTPLEGVTVDSVLLSDLLDRGIKGLTLLAERQQKAMKAYIEGATDEFIRQQLQVVPAGPDETQMLGFSDLHCNIAMTEIIRRLAAIVEPSMIISSGDDTVNGTAAERGCVTREATIARNIPFVVAGGNHDSDITEAQMKRAGMRVLSGAVIDVNGVKVLGDDDPELNKPFSIERTMQRPETEEQLGKRMLTQATGKDVDVLLIHQPLASVVIATAPNPPAKLIMWGHYHAQDGPHVIVHDDGSWTVAMQDGTAGGVKQPTITSFSTPFSAPRTSADVYLFTRHVPTGLITGVQPIHFMPNGDVVIDPRITTGDVSALPPETRMKLGDTAPPASPSPLAPR</sequence>